<dbReference type="Proteomes" id="UP000032483">
    <property type="component" value="Unassembled WGS sequence"/>
</dbReference>
<keyword evidence="4 7" id="KW-0812">Transmembrane</keyword>
<feature type="transmembrane region" description="Helical" evidence="7">
    <location>
        <begin position="149"/>
        <end position="169"/>
    </location>
</feature>
<evidence type="ECO:0000256" key="2">
    <source>
        <dbReference type="ARBA" id="ARBA00022448"/>
    </source>
</evidence>
<feature type="transmembrane region" description="Helical" evidence="7">
    <location>
        <begin position="86"/>
        <end position="105"/>
    </location>
</feature>
<keyword evidence="11" id="KW-1185">Reference proteome</keyword>
<comment type="caution">
    <text evidence="9">The sequence shown here is derived from an EMBL/GenBank/DDBJ whole genome shotgun (WGS) entry which is preliminary data.</text>
</comment>
<evidence type="ECO:0000313" key="12">
    <source>
        <dbReference type="Proteomes" id="UP000449193"/>
    </source>
</evidence>
<dbReference type="PANTHER" id="PTHR43744:SF9">
    <property type="entry name" value="POLYGALACTURONAN_RHAMNOGALACTURONAN TRANSPORT SYSTEM PERMEASE PROTEIN YTCP"/>
    <property type="match status" value="1"/>
</dbReference>
<dbReference type="PROSITE" id="PS50928">
    <property type="entry name" value="ABC_TM1"/>
    <property type="match status" value="1"/>
</dbReference>
<evidence type="ECO:0000313" key="9">
    <source>
        <dbReference type="EMBL" id="KJF38438.1"/>
    </source>
</evidence>
<sequence length="298" mass="33465">MERTKQRTKIKESTGERIFTGVIYAILILFCAIIVFPLLHIVSGSFSDPMSLLRGEVSFWPKGFTFSMYEKVFKDASIWQGYGNTIVYTVLGTCISVVLTAFAAYPLSRKDFYGRNLFMGVFVFTMFFTGGMIPTFLIVQRLHLLNTMWALILPTAVSTYNLIIMRTFFESTIPFELVESASLDGCNDLVIFFRIVLPLSGPILAVMVLFYGVAQWNSWFPALLYISDRGLYPLQMVLREVLIQSDISNMAGSSGDVEIIGDGLKYATMVVATLPIMCLYPFLQKYFVKGVMIGAVKG</sequence>
<feature type="transmembrane region" description="Helical" evidence="7">
    <location>
        <begin position="263"/>
        <end position="283"/>
    </location>
</feature>
<protein>
    <submittedName>
        <fullName evidence="10">ABC transporter permease subunit</fullName>
    </submittedName>
    <submittedName>
        <fullName evidence="9">Sugar ABC transporter permease</fullName>
    </submittedName>
</protein>
<dbReference type="GO" id="GO:0055085">
    <property type="term" value="P:transmembrane transport"/>
    <property type="evidence" value="ECO:0007669"/>
    <property type="project" value="InterPro"/>
</dbReference>
<proteinExistence type="inferred from homology"/>
<accession>A0A0D8IY37</accession>
<comment type="similarity">
    <text evidence="7">Belongs to the binding-protein-dependent transport system permease family.</text>
</comment>
<evidence type="ECO:0000256" key="3">
    <source>
        <dbReference type="ARBA" id="ARBA00022475"/>
    </source>
</evidence>
<keyword evidence="5 7" id="KW-1133">Transmembrane helix</keyword>
<dbReference type="GeneID" id="42858455"/>
<dbReference type="AlphaFoldDB" id="A0A0D8IY37"/>
<evidence type="ECO:0000313" key="10">
    <source>
        <dbReference type="EMBL" id="MTS52962.1"/>
    </source>
</evidence>
<comment type="subcellular location">
    <subcellularLocation>
        <location evidence="1 7">Cell membrane</location>
        <topology evidence="1 7">Multi-pass membrane protein</topology>
    </subcellularLocation>
</comment>
<name>A0A0D8IY37_9FIRM</name>
<dbReference type="EMBL" id="JXXK01000043">
    <property type="protein sequence ID" value="KJF38438.1"/>
    <property type="molecule type" value="Genomic_DNA"/>
</dbReference>
<evidence type="ECO:0000256" key="4">
    <source>
        <dbReference type="ARBA" id="ARBA00022692"/>
    </source>
</evidence>
<dbReference type="GO" id="GO:0005886">
    <property type="term" value="C:plasma membrane"/>
    <property type="evidence" value="ECO:0007669"/>
    <property type="project" value="UniProtKB-SubCell"/>
</dbReference>
<dbReference type="InterPro" id="IPR000515">
    <property type="entry name" value="MetI-like"/>
</dbReference>
<organism evidence="9 11">
    <name type="scientific">Ruthenibacterium lactatiformans</name>
    <dbReference type="NCBI Taxonomy" id="1550024"/>
    <lineage>
        <taxon>Bacteria</taxon>
        <taxon>Bacillati</taxon>
        <taxon>Bacillota</taxon>
        <taxon>Clostridia</taxon>
        <taxon>Eubacteriales</taxon>
        <taxon>Oscillospiraceae</taxon>
        <taxon>Ruthenibacterium</taxon>
    </lineage>
</organism>
<reference evidence="10 12" key="2">
    <citation type="journal article" date="2019" name="Nat. Med.">
        <title>A library of human gut bacterial isolates paired with longitudinal multiomics data enables mechanistic microbiome research.</title>
        <authorList>
            <person name="Poyet M."/>
            <person name="Groussin M."/>
            <person name="Gibbons S.M."/>
            <person name="Avila-Pacheco J."/>
            <person name="Jiang X."/>
            <person name="Kearney S.M."/>
            <person name="Perrotta A.R."/>
            <person name="Berdy B."/>
            <person name="Zhao S."/>
            <person name="Lieberman T.D."/>
            <person name="Swanson P.K."/>
            <person name="Smith M."/>
            <person name="Roesemann S."/>
            <person name="Alexander J.E."/>
            <person name="Rich S.A."/>
            <person name="Livny J."/>
            <person name="Vlamakis H."/>
            <person name="Clish C."/>
            <person name="Bullock K."/>
            <person name="Deik A."/>
            <person name="Scott J."/>
            <person name="Pierce K.A."/>
            <person name="Xavier R.J."/>
            <person name="Alm E.J."/>
        </authorList>
    </citation>
    <scope>NUCLEOTIDE SEQUENCE [LARGE SCALE GENOMIC DNA]</scope>
    <source>
        <strain evidence="10 12">BIOML-A7</strain>
    </source>
</reference>
<dbReference type="SUPFAM" id="SSF161098">
    <property type="entry name" value="MetI-like"/>
    <property type="match status" value="1"/>
</dbReference>
<dbReference type="Pfam" id="PF00528">
    <property type="entry name" value="BPD_transp_1"/>
    <property type="match status" value="1"/>
</dbReference>
<dbReference type="CDD" id="cd06261">
    <property type="entry name" value="TM_PBP2"/>
    <property type="match status" value="1"/>
</dbReference>
<evidence type="ECO:0000259" key="8">
    <source>
        <dbReference type="PROSITE" id="PS50928"/>
    </source>
</evidence>
<evidence type="ECO:0000256" key="5">
    <source>
        <dbReference type="ARBA" id="ARBA00022989"/>
    </source>
</evidence>
<feature type="domain" description="ABC transmembrane type-1" evidence="8">
    <location>
        <begin position="82"/>
        <end position="283"/>
    </location>
</feature>
<dbReference type="InterPro" id="IPR035906">
    <property type="entry name" value="MetI-like_sf"/>
</dbReference>
<reference evidence="9" key="1">
    <citation type="submission" date="2015-02" db="EMBL/GenBank/DDBJ databases">
        <title>A novel member of the family Ruminococcaceae isolated from human feces.</title>
        <authorList>
            <person name="Shkoporov A.N."/>
            <person name="Chaplin A.V."/>
            <person name="Motuzova O.V."/>
            <person name="Kafarskaia L.I."/>
            <person name="Khokhlova E.V."/>
            <person name="Efimov B.A."/>
        </authorList>
    </citation>
    <scope>NUCLEOTIDE SEQUENCE [LARGE SCALE GENOMIC DNA]</scope>
    <source>
        <strain evidence="9">585-1</strain>
    </source>
</reference>
<dbReference type="Gene3D" id="1.10.3720.10">
    <property type="entry name" value="MetI-like"/>
    <property type="match status" value="1"/>
</dbReference>
<keyword evidence="3" id="KW-1003">Cell membrane</keyword>
<dbReference type="PATRIC" id="fig|1550024.3.peg.4149"/>
<evidence type="ECO:0000256" key="6">
    <source>
        <dbReference type="ARBA" id="ARBA00023136"/>
    </source>
</evidence>
<dbReference type="RefSeq" id="WP_050006571.1">
    <property type="nucleotide sequence ID" value="NZ_CAUBBA010000049.1"/>
</dbReference>
<feature type="transmembrane region" description="Helical" evidence="7">
    <location>
        <begin position="21"/>
        <end position="42"/>
    </location>
</feature>
<dbReference type="PANTHER" id="PTHR43744">
    <property type="entry name" value="ABC TRANSPORTER PERMEASE PROTEIN MG189-RELATED-RELATED"/>
    <property type="match status" value="1"/>
</dbReference>
<evidence type="ECO:0000256" key="7">
    <source>
        <dbReference type="RuleBase" id="RU363032"/>
    </source>
</evidence>
<evidence type="ECO:0000313" key="11">
    <source>
        <dbReference type="Proteomes" id="UP000032483"/>
    </source>
</evidence>
<keyword evidence="6 7" id="KW-0472">Membrane</keyword>
<keyword evidence="2 7" id="KW-0813">Transport</keyword>
<feature type="transmembrane region" description="Helical" evidence="7">
    <location>
        <begin position="117"/>
        <end position="137"/>
    </location>
</feature>
<evidence type="ECO:0000256" key="1">
    <source>
        <dbReference type="ARBA" id="ARBA00004651"/>
    </source>
</evidence>
<feature type="transmembrane region" description="Helical" evidence="7">
    <location>
        <begin position="189"/>
        <end position="214"/>
    </location>
</feature>
<dbReference type="Proteomes" id="UP000449193">
    <property type="component" value="Unassembled WGS sequence"/>
</dbReference>
<gene>
    <name evidence="10" type="ORF">GMD52_15675</name>
    <name evidence="9" type="ORF">TQ39_18125</name>
</gene>
<dbReference type="EMBL" id="WMZR01000028">
    <property type="protein sequence ID" value="MTS52962.1"/>
    <property type="molecule type" value="Genomic_DNA"/>
</dbReference>